<sequence>MTLRDVADDDEPEGGWNVSSINTPFHDAYHKIEGIYAFGDALKAAFPDIVEEYDIGTTVEGRAIRAWRAHMKERDGEPEHEELEFVIQAGQHAREWVAPSSAIYFLHSLILDATTDTNSHAAALLRHFTFTVVPVLNPDGFEYSHAHSRMWRKNRQDGGGLFCKGIDLNSNWGHKFIAGRTACSDSYAGRTAFEALETKAMAYYLINGTITDTPPRDHKVRAFVDLHSYGQLFMFPYAYSCADFPADAENLMEAGLGVAKAMRQAQNGEGYQTGQACDLTFRSTGEAIDYVYGVGDTRWSYSAELRDTGTYGFMLPASLIRPTGDEVNAGLRYLAQFIFETDIDKP</sequence>
<gene>
    <name evidence="18" type="ORF">VHUM_01217</name>
</gene>
<comment type="subcellular location">
    <subcellularLocation>
        <location evidence="2">Secreted</location>
    </subcellularLocation>
</comment>
<dbReference type="PANTHER" id="PTHR11705:SF147">
    <property type="entry name" value="INACTIVE METALLOCARBOXYPEPTIDASE ECM14"/>
    <property type="match status" value="1"/>
</dbReference>
<dbReference type="GO" id="GO:0005615">
    <property type="term" value="C:extracellular space"/>
    <property type="evidence" value="ECO:0007669"/>
    <property type="project" value="TreeGrafter"/>
</dbReference>
<dbReference type="EMBL" id="QKWK01000003">
    <property type="protein sequence ID" value="TXT12816.1"/>
    <property type="molecule type" value="Genomic_DNA"/>
</dbReference>
<evidence type="ECO:0000256" key="11">
    <source>
        <dbReference type="ARBA" id="ARBA00023049"/>
    </source>
</evidence>
<evidence type="ECO:0000256" key="5">
    <source>
        <dbReference type="ARBA" id="ARBA00022645"/>
    </source>
</evidence>
<evidence type="ECO:0000256" key="8">
    <source>
        <dbReference type="ARBA" id="ARBA00022729"/>
    </source>
</evidence>
<dbReference type="GO" id="GO:0008270">
    <property type="term" value="F:zinc ion binding"/>
    <property type="evidence" value="ECO:0007669"/>
    <property type="project" value="InterPro"/>
</dbReference>
<evidence type="ECO:0000256" key="13">
    <source>
        <dbReference type="ARBA" id="ARBA00025210"/>
    </source>
</evidence>
<dbReference type="GO" id="GO:0006508">
    <property type="term" value="P:proteolysis"/>
    <property type="evidence" value="ECO:0007669"/>
    <property type="project" value="UniProtKB-KW"/>
</dbReference>
<dbReference type="CDD" id="cd03860">
    <property type="entry name" value="M14_CP_A-B_like"/>
    <property type="match status" value="1"/>
</dbReference>
<dbReference type="PROSITE" id="PS52035">
    <property type="entry name" value="PEPTIDASE_M14"/>
    <property type="match status" value="1"/>
</dbReference>
<reference evidence="18 19" key="1">
    <citation type="journal article" date="2019" name="PLoS Genet.">
        <title>Convergent evolution of linked mating-type loci in basidiomycete fungi.</title>
        <authorList>
            <person name="Sun S."/>
            <person name="Coelho M.A."/>
            <person name="Heitman J."/>
            <person name="Nowrousian M."/>
        </authorList>
    </citation>
    <scope>NUCLEOTIDE SEQUENCE [LARGE SCALE GENOMIC DNA]</scope>
    <source>
        <strain evidence="18 19">CBS 4282</strain>
    </source>
</reference>
<dbReference type="InterPro" id="IPR000834">
    <property type="entry name" value="Peptidase_M14"/>
</dbReference>
<dbReference type="FunFam" id="3.40.630.10:FF:000084">
    <property type="entry name" value="Carboxypeptidase B2"/>
    <property type="match status" value="1"/>
</dbReference>
<keyword evidence="5" id="KW-0121">Carboxypeptidase</keyword>
<feature type="active site" description="Proton donor/acceptor" evidence="16">
    <location>
        <position position="304"/>
    </location>
</feature>
<dbReference type="OrthoDB" id="3626597at2759"/>
<evidence type="ECO:0000256" key="15">
    <source>
        <dbReference type="ARBA" id="ARBA00026213"/>
    </source>
</evidence>
<evidence type="ECO:0000256" key="12">
    <source>
        <dbReference type="ARBA" id="ARBA00023157"/>
    </source>
</evidence>
<dbReference type="GO" id="GO:0004181">
    <property type="term" value="F:metallocarboxypeptidase activity"/>
    <property type="evidence" value="ECO:0007669"/>
    <property type="project" value="InterPro"/>
</dbReference>
<proteinExistence type="inferred from homology"/>
<dbReference type="AlphaFoldDB" id="A0A7D8Z7G2"/>
<dbReference type="SUPFAM" id="SSF53187">
    <property type="entry name" value="Zn-dependent exopeptidases"/>
    <property type="match status" value="1"/>
</dbReference>
<comment type="similarity">
    <text evidence="3 16">Belongs to the peptidase M14 family.</text>
</comment>
<organism evidence="18 19">
    <name type="scientific">Vanrija humicola</name>
    <name type="common">Yeast</name>
    <name type="synonym">Cryptococcus humicola</name>
    <dbReference type="NCBI Taxonomy" id="5417"/>
    <lineage>
        <taxon>Eukaryota</taxon>
        <taxon>Fungi</taxon>
        <taxon>Dikarya</taxon>
        <taxon>Basidiomycota</taxon>
        <taxon>Agaricomycotina</taxon>
        <taxon>Tremellomycetes</taxon>
        <taxon>Trichosporonales</taxon>
        <taxon>Trichosporonaceae</taxon>
        <taxon>Vanrija</taxon>
    </lineage>
</organism>
<evidence type="ECO:0000256" key="3">
    <source>
        <dbReference type="ARBA" id="ARBA00005988"/>
    </source>
</evidence>
<keyword evidence="4" id="KW-0964">Secreted</keyword>
<evidence type="ECO:0000313" key="19">
    <source>
        <dbReference type="Proteomes" id="UP000473826"/>
    </source>
</evidence>
<comment type="caution">
    <text evidence="18">The sequence shown here is derived from an EMBL/GenBank/DDBJ whole genome shotgun (WGS) entry which is preliminary data.</text>
</comment>
<keyword evidence="9" id="KW-0378">Hydrolase</keyword>
<evidence type="ECO:0000256" key="7">
    <source>
        <dbReference type="ARBA" id="ARBA00022723"/>
    </source>
</evidence>
<protein>
    <recommendedName>
        <fullName evidence="14">Inactive metallocarboxypeptidase ECM14</fullName>
    </recommendedName>
    <alternativeName>
        <fullName evidence="15">Inactive metallocarboxypeptidase ecm14</fullName>
    </alternativeName>
</protein>
<dbReference type="PRINTS" id="PR00765">
    <property type="entry name" value="CRBOXYPTASEA"/>
</dbReference>
<keyword evidence="6" id="KW-0645">Protease</keyword>
<dbReference type="Pfam" id="PF00246">
    <property type="entry name" value="Peptidase_M14"/>
    <property type="match status" value="1"/>
</dbReference>
<evidence type="ECO:0000256" key="1">
    <source>
        <dbReference type="ARBA" id="ARBA00001947"/>
    </source>
</evidence>
<evidence type="ECO:0000256" key="10">
    <source>
        <dbReference type="ARBA" id="ARBA00022833"/>
    </source>
</evidence>
<comment type="function">
    <text evidence="13">Inactive carboxypeptidase that may play a role in cell wall organization and biogenesis.</text>
</comment>
<dbReference type="SMART" id="SM00631">
    <property type="entry name" value="Zn_pept"/>
    <property type="match status" value="1"/>
</dbReference>
<evidence type="ECO:0000256" key="4">
    <source>
        <dbReference type="ARBA" id="ARBA00022525"/>
    </source>
</evidence>
<comment type="cofactor">
    <cofactor evidence="1">
        <name>Zn(2+)</name>
        <dbReference type="ChEBI" id="CHEBI:29105"/>
    </cofactor>
</comment>
<keyword evidence="10" id="KW-0862">Zinc</keyword>
<evidence type="ECO:0000256" key="9">
    <source>
        <dbReference type="ARBA" id="ARBA00022801"/>
    </source>
</evidence>
<dbReference type="Gene3D" id="3.40.630.10">
    <property type="entry name" value="Zn peptidases"/>
    <property type="match status" value="1"/>
</dbReference>
<keyword evidence="12" id="KW-1015">Disulfide bond</keyword>
<evidence type="ECO:0000259" key="17">
    <source>
        <dbReference type="PROSITE" id="PS52035"/>
    </source>
</evidence>
<keyword evidence="8" id="KW-0732">Signal</keyword>
<feature type="domain" description="Peptidase M14" evidence="17">
    <location>
        <begin position="28"/>
        <end position="338"/>
    </location>
</feature>
<evidence type="ECO:0000256" key="6">
    <source>
        <dbReference type="ARBA" id="ARBA00022670"/>
    </source>
</evidence>
<keyword evidence="7" id="KW-0479">Metal-binding</keyword>
<accession>A0A7D8Z7G2</accession>
<evidence type="ECO:0000256" key="16">
    <source>
        <dbReference type="PROSITE-ProRule" id="PRU01379"/>
    </source>
</evidence>
<keyword evidence="19" id="KW-1185">Reference proteome</keyword>
<name>A0A7D8Z7G2_VANHU</name>
<evidence type="ECO:0000256" key="14">
    <source>
        <dbReference type="ARBA" id="ARBA00026187"/>
    </source>
</evidence>
<evidence type="ECO:0000313" key="18">
    <source>
        <dbReference type="EMBL" id="TXT12816.1"/>
    </source>
</evidence>
<dbReference type="PANTHER" id="PTHR11705">
    <property type="entry name" value="PROTEASE FAMILY M14 CARBOXYPEPTIDASE A,B"/>
    <property type="match status" value="1"/>
</dbReference>
<evidence type="ECO:0000256" key="2">
    <source>
        <dbReference type="ARBA" id="ARBA00004613"/>
    </source>
</evidence>
<dbReference type="Proteomes" id="UP000473826">
    <property type="component" value="Unassembled WGS sequence"/>
</dbReference>
<keyword evidence="11" id="KW-0482">Metalloprotease</keyword>